<dbReference type="Proteomes" id="UP000728032">
    <property type="component" value="Unassembled WGS sequence"/>
</dbReference>
<name>A0A7R9QR22_9ACAR</name>
<dbReference type="Pfam" id="PF00339">
    <property type="entry name" value="Arrestin_N"/>
    <property type="match status" value="1"/>
</dbReference>
<keyword evidence="4" id="KW-1185">Reference proteome</keyword>
<dbReference type="InterPro" id="IPR014752">
    <property type="entry name" value="Arrestin-like_C"/>
</dbReference>
<organism evidence="3">
    <name type="scientific">Oppiella nova</name>
    <dbReference type="NCBI Taxonomy" id="334625"/>
    <lineage>
        <taxon>Eukaryota</taxon>
        <taxon>Metazoa</taxon>
        <taxon>Ecdysozoa</taxon>
        <taxon>Arthropoda</taxon>
        <taxon>Chelicerata</taxon>
        <taxon>Arachnida</taxon>
        <taxon>Acari</taxon>
        <taxon>Acariformes</taxon>
        <taxon>Sarcoptiformes</taxon>
        <taxon>Oribatida</taxon>
        <taxon>Brachypylina</taxon>
        <taxon>Oppioidea</taxon>
        <taxon>Oppiidae</taxon>
        <taxon>Oppiella</taxon>
    </lineage>
</organism>
<dbReference type="OrthoDB" id="2333384at2759"/>
<protein>
    <recommendedName>
        <fullName evidence="2">Arrestin-like N-terminal domain-containing protein</fullName>
    </recommendedName>
</protein>
<sequence>MDRSHISKLDISLDNKKQHYLAGDKVSGSLELTILGPESTPYPHIGLVCVAESKWVESAGTYFHREGQEYKDQRTYVDLVYKMPDQYCDKCMGPGDHVIPFEFTLPDEGIPASFEGPNGSIHYYITANIDQAHKISYKFTVDSPMQTNFKVSVGGTVEKVFDFPSIGGGIIRLHASLVKKGFAPGDTIVVHCTVENHSTVDATPRVTLYETQVYMCGERHKSLQAAITGPELGHTVGQQTCDT</sequence>
<evidence type="ECO:0000313" key="3">
    <source>
        <dbReference type="EMBL" id="CAD7653973.1"/>
    </source>
</evidence>
<dbReference type="PANTHER" id="PTHR11188">
    <property type="entry name" value="ARRESTIN DOMAIN CONTAINING PROTEIN"/>
    <property type="match status" value="1"/>
</dbReference>
<dbReference type="EMBL" id="CAJPVJ010007343">
    <property type="protein sequence ID" value="CAG2171160.1"/>
    <property type="molecule type" value="Genomic_DNA"/>
</dbReference>
<evidence type="ECO:0000259" key="2">
    <source>
        <dbReference type="Pfam" id="PF00339"/>
    </source>
</evidence>
<dbReference type="InterPro" id="IPR011021">
    <property type="entry name" value="Arrestin-like_N"/>
</dbReference>
<gene>
    <name evidence="3" type="ORF">ONB1V03_LOCUS10624</name>
</gene>
<evidence type="ECO:0000256" key="1">
    <source>
        <dbReference type="ARBA" id="ARBA00005298"/>
    </source>
</evidence>
<dbReference type="Gene3D" id="2.60.40.640">
    <property type="match status" value="2"/>
</dbReference>
<evidence type="ECO:0000313" key="4">
    <source>
        <dbReference type="Proteomes" id="UP000728032"/>
    </source>
</evidence>
<reference evidence="3" key="1">
    <citation type="submission" date="2020-11" db="EMBL/GenBank/DDBJ databases">
        <authorList>
            <person name="Tran Van P."/>
        </authorList>
    </citation>
    <scope>NUCLEOTIDE SEQUENCE</scope>
</reference>
<dbReference type="EMBL" id="OC922168">
    <property type="protein sequence ID" value="CAD7653973.1"/>
    <property type="molecule type" value="Genomic_DNA"/>
</dbReference>
<dbReference type="GO" id="GO:0005737">
    <property type="term" value="C:cytoplasm"/>
    <property type="evidence" value="ECO:0007669"/>
    <property type="project" value="TreeGrafter"/>
</dbReference>
<feature type="domain" description="Arrestin-like N-terminal" evidence="2">
    <location>
        <begin position="10"/>
        <end position="139"/>
    </location>
</feature>
<feature type="non-terminal residue" evidence="3">
    <location>
        <position position="243"/>
    </location>
</feature>
<dbReference type="SUPFAM" id="SSF81296">
    <property type="entry name" value="E set domains"/>
    <property type="match status" value="2"/>
</dbReference>
<comment type="similarity">
    <text evidence="1">Belongs to the arrestin family.</text>
</comment>
<dbReference type="GO" id="GO:0015031">
    <property type="term" value="P:protein transport"/>
    <property type="evidence" value="ECO:0007669"/>
    <property type="project" value="TreeGrafter"/>
</dbReference>
<accession>A0A7R9QR22</accession>
<dbReference type="InterPro" id="IPR050357">
    <property type="entry name" value="Arrestin_domain-protein"/>
</dbReference>
<dbReference type="PANTHER" id="PTHR11188:SF17">
    <property type="entry name" value="FI21816P1"/>
    <property type="match status" value="1"/>
</dbReference>
<dbReference type="InterPro" id="IPR014756">
    <property type="entry name" value="Ig_E-set"/>
</dbReference>
<proteinExistence type="inferred from homology"/>
<dbReference type="AlphaFoldDB" id="A0A7R9QR22"/>